<keyword evidence="2" id="KW-1185">Reference proteome</keyword>
<dbReference type="SUPFAM" id="SSF101327">
    <property type="entry name" value="YgfB-like"/>
    <property type="match status" value="1"/>
</dbReference>
<sequence length="219" mass="24753">MTTPSAAPLTDAQWDFLESKLEQYKSETSVWNTSELDGYLTALVSGPKVIAFEEWFEALWGGSEFMPVWENAQEAKRFIGLVIQHMNEIAGKLMENAEEFSPIFMEDEHEDGHFTLSVEDWCFGYERGVVMGDGWEGLPEEEQELLACILVHTYDDESDEEEIDPEEAADMVCIGALTLHAYWLAQRTPSEPVRTADKVGRNDPCPCGSGKKFKQCCLH</sequence>
<dbReference type="Pfam" id="PF03695">
    <property type="entry name" value="UPF0149"/>
    <property type="match status" value="1"/>
</dbReference>
<dbReference type="Pfam" id="PF02810">
    <property type="entry name" value="SEC-C"/>
    <property type="match status" value="1"/>
</dbReference>
<dbReference type="Proteomes" id="UP000509568">
    <property type="component" value="Chromosome"/>
</dbReference>
<organism evidence="1 2">
    <name type="scientific">Pseudomonas eucalypticola</name>
    <dbReference type="NCBI Taxonomy" id="2599595"/>
    <lineage>
        <taxon>Bacteria</taxon>
        <taxon>Pseudomonadati</taxon>
        <taxon>Pseudomonadota</taxon>
        <taxon>Gammaproteobacteria</taxon>
        <taxon>Pseudomonadales</taxon>
        <taxon>Pseudomonadaceae</taxon>
        <taxon>Pseudomonas</taxon>
    </lineage>
</organism>
<dbReference type="KEGG" id="pez:HWQ56_22730"/>
<gene>
    <name evidence="1" type="ORF">HWQ56_22730</name>
</gene>
<dbReference type="SUPFAM" id="SSF103642">
    <property type="entry name" value="Sec-C motif"/>
    <property type="match status" value="1"/>
</dbReference>
<dbReference type="InterPro" id="IPR004027">
    <property type="entry name" value="SEC_C_motif"/>
</dbReference>
<name>A0A7D5D8Y9_9PSED</name>
<evidence type="ECO:0000313" key="2">
    <source>
        <dbReference type="Proteomes" id="UP000509568"/>
    </source>
</evidence>
<protein>
    <submittedName>
        <fullName evidence="1">UPF0149 family protein</fullName>
    </submittedName>
</protein>
<proteinExistence type="predicted"/>
<dbReference type="NCBIfam" id="NF007704">
    <property type="entry name" value="PRK10396.1"/>
    <property type="match status" value="1"/>
</dbReference>
<dbReference type="Gene3D" id="1.20.120.740">
    <property type="entry name" value="YgfB uncharacterised protein family UPF0149, PF03695"/>
    <property type="match status" value="1"/>
</dbReference>
<dbReference type="InterPro" id="IPR036255">
    <property type="entry name" value="YgfB-like_sf"/>
</dbReference>
<dbReference type="PANTHER" id="PTHR33747:SF9">
    <property type="entry name" value="METAL-BINDING PROTEIN"/>
    <property type="match status" value="1"/>
</dbReference>
<dbReference type="AlphaFoldDB" id="A0A7D5D8Y9"/>
<dbReference type="InterPro" id="IPR011978">
    <property type="entry name" value="YgfB-like"/>
</dbReference>
<dbReference type="NCBIfam" id="TIGR02292">
    <property type="entry name" value="ygfB_yecA"/>
    <property type="match status" value="1"/>
</dbReference>
<evidence type="ECO:0000313" key="1">
    <source>
        <dbReference type="EMBL" id="QKZ06439.1"/>
    </source>
</evidence>
<accession>A0A7D5D8Y9</accession>
<dbReference type="EMBL" id="CP056030">
    <property type="protein sequence ID" value="QKZ06439.1"/>
    <property type="molecule type" value="Genomic_DNA"/>
</dbReference>
<reference evidence="1 2" key="1">
    <citation type="submission" date="2020-06" db="EMBL/GenBank/DDBJ databases">
        <title>Pseudomonas eucalypticola sp. nov., an endophyte of Eucalyptus dunnii leaves with biocontrol ability of eucalyptus leaf blight.</title>
        <authorList>
            <person name="Liu Y."/>
            <person name="Song Z."/>
            <person name="Zeng H."/>
            <person name="Lu M."/>
            <person name="Wang X."/>
            <person name="Lian X."/>
            <person name="Zhang Q."/>
        </authorList>
    </citation>
    <scope>NUCLEOTIDE SEQUENCE [LARGE SCALE GENOMIC DNA]</scope>
    <source>
        <strain evidence="1 2">NP-1</strain>
    </source>
</reference>
<dbReference type="PANTHER" id="PTHR33747">
    <property type="entry name" value="UPF0225 PROTEIN SCO1677"/>
    <property type="match status" value="1"/>
</dbReference>